<sequence>MSGQQPHPAVQFDRPLNQLRRDLRRARRALSPRQQRAHAAAAVSLLCRSPWFRGARRIALYWPGDGELDPLSLLAQAAGQRRRWYLPVLRPHARGRLWFARYRADDRLRLNRYGIPEPTRRGRHLRGPQAMDLILMPLVGFDADCNRIGMGAGYYDRSLGFLPHRRHWRRPLLIGLAHECQRVEQLEPRPWDIPLDAVVTETRLHVQSSRRQ</sequence>
<feature type="binding site" evidence="4">
    <location>
        <begin position="147"/>
        <end position="155"/>
    </location>
    <ligand>
        <name>ATP</name>
        <dbReference type="ChEBI" id="CHEBI:30616"/>
    </ligand>
</feature>
<dbReference type="GO" id="GO:0005524">
    <property type="term" value="F:ATP binding"/>
    <property type="evidence" value="ECO:0007669"/>
    <property type="project" value="UniProtKB-KW"/>
</dbReference>
<dbReference type="PANTHER" id="PTHR23407">
    <property type="entry name" value="ATPASE INHIBITOR/5-FORMYLTETRAHYDROFOLATE CYCLO-LIGASE"/>
    <property type="match status" value="1"/>
</dbReference>
<dbReference type="AlphaFoldDB" id="A0A5M8FUF5"/>
<keyword evidence="6" id="KW-0436">Ligase</keyword>
<comment type="cofactor">
    <cofactor evidence="5">
        <name>Mg(2+)</name>
        <dbReference type="ChEBI" id="CHEBI:18420"/>
    </cofactor>
</comment>
<name>A0A5M8FUF5_9GAMM</name>
<dbReference type="GO" id="GO:0030272">
    <property type="term" value="F:5-formyltetrahydrofolate cyclo-ligase activity"/>
    <property type="evidence" value="ECO:0007669"/>
    <property type="project" value="UniProtKB-EC"/>
</dbReference>
<dbReference type="GO" id="GO:0046872">
    <property type="term" value="F:metal ion binding"/>
    <property type="evidence" value="ECO:0007669"/>
    <property type="project" value="UniProtKB-KW"/>
</dbReference>
<organism evidence="6 7">
    <name type="scientific">Thiohalocapsa marina</name>
    <dbReference type="NCBI Taxonomy" id="424902"/>
    <lineage>
        <taxon>Bacteria</taxon>
        <taxon>Pseudomonadati</taxon>
        <taxon>Pseudomonadota</taxon>
        <taxon>Gammaproteobacteria</taxon>
        <taxon>Chromatiales</taxon>
        <taxon>Chromatiaceae</taxon>
        <taxon>Thiohalocapsa</taxon>
    </lineage>
</organism>
<dbReference type="PANTHER" id="PTHR23407:SF1">
    <property type="entry name" value="5-FORMYLTETRAHYDROFOLATE CYCLO-LIGASE"/>
    <property type="match status" value="1"/>
</dbReference>
<dbReference type="InterPro" id="IPR037171">
    <property type="entry name" value="NagB/RpiA_transferase-like"/>
</dbReference>
<dbReference type="PIRSF" id="PIRSF006806">
    <property type="entry name" value="FTHF_cligase"/>
    <property type="match status" value="1"/>
</dbReference>
<dbReference type="EMBL" id="VWXX01000002">
    <property type="protein sequence ID" value="KAA6187437.1"/>
    <property type="molecule type" value="Genomic_DNA"/>
</dbReference>
<keyword evidence="2 4" id="KW-0547">Nucleotide-binding</keyword>
<dbReference type="InterPro" id="IPR024185">
    <property type="entry name" value="FTHF_cligase-like_sf"/>
</dbReference>
<dbReference type="Proteomes" id="UP000322981">
    <property type="component" value="Unassembled WGS sequence"/>
</dbReference>
<dbReference type="GO" id="GO:0009396">
    <property type="term" value="P:folic acid-containing compound biosynthetic process"/>
    <property type="evidence" value="ECO:0007669"/>
    <property type="project" value="TreeGrafter"/>
</dbReference>
<comment type="similarity">
    <text evidence="1 5">Belongs to the 5-formyltetrahydrofolate cyclo-ligase family.</text>
</comment>
<dbReference type="Pfam" id="PF01812">
    <property type="entry name" value="5-FTHF_cyc-lig"/>
    <property type="match status" value="1"/>
</dbReference>
<protein>
    <recommendedName>
        <fullName evidence="5">5-formyltetrahydrofolate cyclo-ligase</fullName>
        <ecNumber evidence="5">6.3.3.2</ecNumber>
    </recommendedName>
</protein>
<reference evidence="6 7" key="1">
    <citation type="submission" date="2019-09" db="EMBL/GenBank/DDBJ databases">
        <title>Whole-genome sequence of the purple sulfur bacterium Thiohalocapsa marina DSM 19078.</title>
        <authorList>
            <person name="Kyndt J.A."/>
            <person name="Meyer T.E."/>
        </authorList>
    </citation>
    <scope>NUCLEOTIDE SEQUENCE [LARGE SCALE GENOMIC DNA]</scope>
    <source>
        <strain evidence="6 7">DSM 19078</strain>
    </source>
</reference>
<dbReference type="RefSeq" id="WP_150090119.1">
    <property type="nucleotide sequence ID" value="NZ_VWXX01000002.1"/>
</dbReference>
<dbReference type="OrthoDB" id="9801938at2"/>
<evidence type="ECO:0000256" key="3">
    <source>
        <dbReference type="ARBA" id="ARBA00022840"/>
    </source>
</evidence>
<feature type="binding site" evidence="4">
    <location>
        <position position="67"/>
    </location>
    <ligand>
        <name>substrate</name>
    </ligand>
</feature>
<keyword evidence="7" id="KW-1185">Reference proteome</keyword>
<evidence type="ECO:0000313" key="7">
    <source>
        <dbReference type="Proteomes" id="UP000322981"/>
    </source>
</evidence>
<dbReference type="Gene3D" id="3.40.50.10420">
    <property type="entry name" value="NagB/RpiA/CoA transferase-like"/>
    <property type="match status" value="1"/>
</dbReference>
<dbReference type="GO" id="GO:0035999">
    <property type="term" value="P:tetrahydrofolate interconversion"/>
    <property type="evidence" value="ECO:0007669"/>
    <property type="project" value="TreeGrafter"/>
</dbReference>
<dbReference type="InterPro" id="IPR002698">
    <property type="entry name" value="FTHF_cligase"/>
</dbReference>
<keyword evidence="5" id="KW-0460">Magnesium</keyword>
<keyword evidence="3 4" id="KW-0067">ATP-binding</keyword>
<dbReference type="EC" id="6.3.3.2" evidence="5"/>
<evidence type="ECO:0000313" key="6">
    <source>
        <dbReference type="EMBL" id="KAA6187437.1"/>
    </source>
</evidence>
<evidence type="ECO:0000256" key="4">
    <source>
        <dbReference type="PIRSR" id="PIRSR006806-1"/>
    </source>
</evidence>
<comment type="catalytic activity">
    <reaction evidence="5">
        <text>(6S)-5-formyl-5,6,7,8-tetrahydrofolate + ATP = (6R)-5,10-methenyltetrahydrofolate + ADP + phosphate</text>
        <dbReference type="Rhea" id="RHEA:10488"/>
        <dbReference type="ChEBI" id="CHEBI:30616"/>
        <dbReference type="ChEBI" id="CHEBI:43474"/>
        <dbReference type="ChEBI" id="CHEBI:57455"/>
        <dbReference type="ChEBI" id="CHEBI:57457"/>
        <dbReference type="ChEBI" id="CHEBI:456216"/>
        <dbReference type="EC" id="6.3.3.2"/>
    </reaction>
</comment>
<comment type="caution">
    <text evidence="6">The sequence shown here is derived from an EMBL/GenBank/DDBJ whole genome shotgun (WGS) entry which is preliminary data.</text>
</comment>
<dbReference type="SUPFAM" id="SSF100950">
    <property type="entry name" value="NagB/RpiA/CoA transferase-like"/>
    <property type="match status" value="1"/>
</dbReference>
<gene>
    <name evidence="6" type="ORF">F2Q65_02650</name>
</gene>
<evidence type="ECO:0000256" key="1">
    <source>
        <dbReference type="ARBA" id="ARBA00010638"/>
    </source>
</evidence>
<evidence type="ECO:0000256" key="5">
    <source>
        <dbReference type="RuleBase" id="RU361279"/>
    </source>
</evidence>
<proteinExistence type="inferred from homology"/>
<evidence type="ECO:0000256" key="2">
    <source>
        <dbReference type="ARBA" id="ARBA00022741"/>
    </source>
</evidence>
<keyword evidence="5" id="KW-0479">Metal-binding</keyword>
<accession>A0A5M8FUF5</accession>
<dbReference type="NCBIfam" id="TIGR02727">
    <property type="entry name" value="MTHFS_bact"/>
    <property type="match status" value="1"/>
</dbReference>